<dbReference type="FunFam" id="3.30.200.20:FF:000309">
    <property type="entry name" value="Leucine-rich repeat receptor protein kinase MSP1"/>
    <property type="match status" value="1"/>
</dbReference>
<dbReference type="FunFam" id="3.80.10.10:FF:000383">
    <property type="entry name" value="Leucine-rich repeat receptor protein kinase EMS1"/>
    <property type="match status" value="2"/>
</dbReference>
<evidence type="ECO:0000256" key="2">
    <source>
        <dbReference type="ARBA" id="ARBA00004236"/>
    </source>
</evidence>
<dbReference type="Pfam" id="PF23598">
    <property type="entry name" value="LRR_14"/>
    <property type="match status" value="1"/>
</dbReference>
<keyword evidence="5" id="KW-0134">Cell wall</keyword>
<evidence type="ECO:0000313" key="27">
    <source>
        <dbReference type="Proteomes" id="UP001324115"/>
    </source>
</evidence>
<comment type="subcellular location">
    <subcellularLocation>
        <location evidence="2">Cell membrane</location>
    </subcellularLocation>
    <subcellularLocation>
        <location evidence="3">Membrane</location>
        <topology evidence="3">Single-pass type I membrane protein</topology>
    </subcellularLocation>
    <subcellularLocation>
        <location evidence="1">Secreted</location>
        <location evidence="1">Cell wall</location>
    </subcellularLocation>
</comment>
<keyword evidence="18" id="KW-0675">Receptor</keyword>
<evidence type="ECO:0000256" key="4">
    <source>
        <dbReference type="ARBA" id="ARBA00012513"/>
    </source>
</evidence>
<dbReference type="InterPro" id="IPR032675">
    <property type="entry name" value="LRR_dom_sf"/>
</dbReference>
<dbReference type="SMART" id="SM00365">
    <property type="entry name" value="LRR_SD22"/>
    <property type="match status" value="10"/>
</dbReference>
<keyword evidence="10" id="KW-0812">Transmembrane</keyword>
<evidence type="ECO:0000259" key="25">
    <source>
        <dbReference type="PROSITE" id="PS50011"/>
    </source>
</evidence>
<dbReference type="PANTHER" id="PTHR48053:SF126">
    <property type="entry name" value="MDIS1-INTERACTING RECEPTOR LIKE KINASE 2-LIKE ISOFORM X1"/>
    <property type="match status" value="1"/>
</dbReference>
<evidence type="ECO:0000256" key="9">
    <source>
        <dbReference type="ARBA" id="ARBA00022679"/>
    </source>
</evidence>
<evidence type="ECO:0000256" key="5">
    <source>
        <dbReference type="ARBA" id="ARBA00022512"/>
    </source>
</evidence>
<comment type="caution">
    <text evidence="26">The sequence shown here is derived from an EMBL/GenBank/DDBJ whole genome shotgun (WGS) entry which is preliminary data.</text>
</comment>
<dbReference type="GO" id="GO:0004674">
    <property type="term" value="F:protein serine/threonine kinase activity"/>
    <property type="evidence" value="ECO:0007669"/>
    <property type="project" value="UniProtKB-KW"/>
</dbReference>
<dbReference type="Pfam" id="PF00069">
    <property type="entry name" value="Pkinase"/>
    <property type="match status" value="1"/>
</dbReference>
<comment type="similarity">
    <text evidence="20">Belongs to the polygalacturonase-inhibiting protein family.</text>
</comment>
<dbReference type="EMBL" id="JAXUIC010000002">
    <property type="protein sequence ID" value="KAK4603976.1"/>
    <property type="molecule type" value="Genomic_DNA"/>
</dbReference>
<evidence type="ECO:0000256" key="12">
    <source>
        <dbReference type="ARBA" id="ARBA00022737"/>
    </source>
</evidence>
<evidence type="ECO:0000256" key="19">
    <source>
        <dbReference type="ARBA" id="ARBA00023180"/>
    </source>
</evidence>
<accession>A0AAN7G779</accession>
<keyword evidence="12" id="KW-0677">Repeat</keyword>
<dbReference type="SUPFAM" id="SSF56112">
    <property type="entry name" value="Protein kinase-like (PK-like)"/>
    <property type="match status" value="1"/>
</dbReference>
<keyword evidence="19" id="KW-0325">Glycoprotein</keyword>
<evidence type="ECO:0000256" key="18">
    <source>
        <dbReference type="ARBA" id="ARBA00023170"/>
    </source>
</evidence>
<gene>
    <name evidence="26" type="ORF">RGQ29_012476</name>
</gene>
<dbReference type="SUPFAM" id="SSF52058">
    <property type="entry name" value="L domain-like"/>
    <property type="match status" value="1"/>
</dbReference>
<dbReference type="GO" id="GO:0005524">
    <property type="term" value="F:ATP binding"/>
    <property type="evidence" value="ECO:0007669"/>
    <property type="project" value="UniProtKB-UniRule"/>
</dbReference>
<comment type="catalytic activity">
    <reaction evidence="22">
        <text>L-seryl-[protein] + ATP = O-phospho-L-seryl-[protein] + ADP + H(+)</text>
        <dbReference type="Rhea" id="RHEA:17989"/>
        <dbReference type="Rhea" id="RHEA-COMP:9863"/>
        <dbReference type="Rhea" id="RHEA-COMP:11604"/>
        <dbReference type="ChEBI" id="CHEBI:15378"/>
        <dbReference type="ChEBI" id="CHEBI:29999"/>
        <dbReference type="ChEBI" id="CHEBI:30616"/>
        <dbReference type="ChEBI" id="CHEBI:83421"/>
        <dbReference type="ChEBI" id="CHEBI:456216"/>
        <dbReference type="EC" id="2.7.11.1"/>
    </reaction>
</comment>
<feature type="domain" description="Protein kinase" evidence="25">
    <location>
        <begin position="746"/>
        <end position="1013"/>
    </location>
</feature>
<dbReference type="FunFam" id="1.10.510.10:FF:000445">
    <property type="entry name" value="MDIS1-interacting receptor like kinase 2"/>
    <property type="match status" value="1"/>
</dbReference>
<comment type="catalytic activity">
    <reaction evidence="21">
        <text>L-threonyl-[protein] + ATP = O-phospho-L-threonyl-[protein] + ADP + H(+)</text>
        <dbReference type="Rhea" id="RHEA:46608"/>
        <dbReference type="Rhea" id="RHEA-COMP:11060"/>
        <dbReference type="Rhea" id="RHEA-COMP:11605"/>
        <dbReference type="ChEBI" id="CHEBI:15378"/>
        <dbReference type="ChEBI" id="CHEBI:30013"/>
        <dbReference type="ChEBI" id="CHEBI:30616"/>
        <dbReference type="ChEBI" id="CHEBI:61977"/>
        <dbReference type="ChEBI" id="CHEBI:456216"/>
        <dbReference type="EC" id="2.7.11.1"/>
    </reaction>
</comment>
<dbReference type="Pfam" id="PF00560">
    <property type="entry name" value="LRR_1"/>
    <property type="match status" value="8"/>
</dbReference>
<dbReference type="EC" id="2.7.11.1" evidence="4"/>
<evidence type="ECO:0000256" key="23">
    <source>
        <dbReference type="PROSITE-ProRule" id="PRU10141"/>
    </source>
</evidence>
<evidence type="ECO:0000256" key="14">
    <source>
        <dbReference type="ARBA" id="ARBA00022777"/>
    </source>
</evidence>
<dbReference type="Gene3D" id="3.80.10.10">
    <property type="entry name" value="Ribonuclease Inhibitor"/>
    <property type="match status" value="4"/>
</dbReference>
<feature type="binding site" evidence="23">
    <location>
        <position position="774"/>
    </location>
    <ligand>
        <name>ATP</name>
        <dbReference type="ChEBI" id="CHEBI:30616"/>
    </ligand>
</feature>
<dbReference type="InterPro" id="IPR017441">
    <property type="entry name" value="Protein_kinase_ATP_BS"/>
</dbReference>
<proteinExistence type="inferred from homology"/>
<protein>
    <recommendedName>
        <fullName evidence="4">non-specific serine/threonine protein kinase</fullName>
        <ecNumber evidence="4">2.7.11.1</ecNumber>
    </recommendedName>
</protein>
<evidence type="ECO:0000256" key="15">
    <source>
        <dbReference type="ARBA" id="ARBA00022840"/>
    </source>
</evidence>
<dbReference type="PROSITE" id="PS50011">
    <property type="entry name" value="PROTEIN_KINASE_DOM"/>
    <property type="match status" value="1"/>
</dbReference>
<evidence type="ECO:0000256" key="20">
    <source>
        <dbReference type="ARBA" id="ARBA00038043"/>
    </source>
</evidence>
<evidence type="ECO:0000256" key="10">
    <source>
        <dbReference type="ARBA" id="ARBA00022692"/>
    </source>
</evidence>
<evidence type="ECO:0000256" key="16">
    <source>
        <dbReference type="ARBA" id="ARBA00022989"/>
    </source>
</evidence>
<dbReference type="Proteomes" id="UP001324115">
    <property type="component" value="Unassembled WGS sequence"/>
</dbReference>
<evidence type="ECO:0000256" key="17">
    <source>
        <dbReference type="ARBA" id="ARBA00023136"/>
    </source>
</evidence>
<reference evidence="26 27" key="1">
    <citation type="journal article" date="2023" name="G3 (Bethesda)">
        <title>A haplotype-resolved chromosome-scale genome for Quercus rubra L. provides insights into the genetics of adaptive traits for red oak species.</title>
        <authorList>
            <person name="Kapoor B."/>
            <person name="Jenkins J."/>
            <person name="Schmutz J."/>
            <person name="Zhebentyayeva T."/>
            <person name="Kuelheim C."/>
            <person name="Coggeshall M."/>
            <person name="Heim C."/>
            <person name="Lasky J.R."/>
            <person name="Leites L."/>
            <person name="Islam-Faridi N."/>
            <person name="Romero-Severson J."/>
            <person name="DeLeo V.L."/>
            <person name="Lucas S.M."/>
            <person name="Lazic D."/>
            <person name="Gailing O."/>
            <person name="Carlson J."/>
            <person name="Staton M."/>
        </authorList>
    </citation>
    <scope>NUCLEOTIDE SEQUENCE [LARGE SCALE GENOMIC DNA]</scope>
    <source>
        <strain evidence="26">Pseudo-F2</strain>
    </source>
</reference>
<dbReference type="PROSITE" id="PS00109">
    <property type="entry name" value="PROTEIN_KINASE_TYR"/>
    <property type="match status" value="1"/>
</dbReference>
<dbReference type="PROSITE" id="PS00107">
    <property type="entry name" value="PROTEIN_KINASE_ATP"/>
    <property type="match status" value="1"/>
</dbReference>
<dbReference type="InterPro" id="IPR011009">
    <property type="entry name" value="Kinase-like_dom_sf"/>
</dbReference>
<keyword evidence="11 24" id="KW-0732">Signal</keyword>
<organism evidence="26 27">
    <name type="scientific">Quercus rubra</name>
    <name type="common">Northern red oak</name>
    <name type="synonym">Quercus borealis</name>
    <dbReference type="NCBI Taxonomy" id="3512"/>
    <lineage>
        <taxon>Eukaryota</taxon>
        <taxon>Viridiplantae</taxon>
        <taxon>Streptophyta</taxon>
        <taxon>Embryophyta</taxon>
        <taxon>Tracheophyta</taxon>
        <taxon>Spermatophyta</taxon>
        <taxon>Magnoliopsida</taxon>
        <taxon>eudicotyledons</taxon>
        <taxon>Gunneridae</taxon>
        <taxon>Pentapetalae</taxon>
        <taxon>rosids</taxon>
        <taxon>fabids</taxon>
        <taxon>Fagales</taxon>
        <taxon>Fagaceae</taxon>
        <taxon>Quercus</taxon>
    </lineage>
</organism>
<keyword evidence="16" id="KW-1133">Transmembrane helix</keyword>
<dbReference type="InterPro" id="IPR000719">
    <property type="entry name" value="Prot_kinase_dom"/>
</dbReference>
<keyword evidence="5" id="KW-0964">Secreted</keyword>
<evidence type="ECO:0000256" key="11">
    <source>
        <dbReference type="ARBA" id="ARBA00022729"/>
    </source>
</evidence>
<dbReference type="InterPro" id="IPR001611">
    <property type="entry name" value="Leu-rich_rpt"/>
</dbReference>
<dbReference type="AlphaFoldDB" id="A0AAN7G779"/>
<dbReference type="GO" id="GO:0009653">
    <property type="term" value="P:anatomical structure morphogenesis"/>
    <property type="evidence" value="ECO:0007669"/>
    <property type="project" value="UniProtKB-ARBA"/>
</dbReference>
<dbReference type="FunFam" id="3.80.10.10:FF:000400">
    <property type="entry name" value="Nuclear pore complex protein NUP107"/>
    <property type="match status" value="1"/>
</dbReference>
<evidence type="ECO:0000256" key="21">
    <source>
        <dbReference type="ARBA" id="ARBA00047899"/>
    </source>
</evidence>
<evidence type="ECO:0000256" key="3">
    <source>
        <dbReference type="ARBA" id="ARBA00004479"/>
    </source>
</evidence>
<dbReference type="Gene3D" id="1.10.510.10">
    <property type="entry name" value="Transferase(Phosphotransferase) domain 1"/>
    <property type="match status" value="1"/>
</dbReference>
<dbReference type="InterPro" id="IPR055414">
    <property type="entry name" value="LRR_R13L4/SHOC2-like"/>
</dbReference>
<keyword evidence="7" id="KW-0597">Phosphoprotein</keyword>
<keyword evidence="9" id="KW-0808">Transferase</keyword>
<feature type="signal peptide" evidence="24">
    <location>
        <begin position="1"/>
        <end position="28"/>
    </location>
</feature>
<dbReference type="FunFam" id="3.80.10.10:FF:000095">
    <property type="entry name" value="LRR receptor-like serine/threonine-protein kinase GSO1"/>
    <property type="match status" value="1"/>
</dbReference>
<keyword evidence="27" id="KW-1185">Reference proteome</keyword>
<evidence type="ECO:0000256" key="6">
    <source>
        <dbReference type="ARBA" id="ARBA00022527"/>
    </source>
</evidence>
<keyword evidence="17" id="KW-0472">Membrane</keyword>
<dbReference type="GO" id="GO:0005886">
    <property type="term" value="C:plasma membrane"/>
    <property type="evidence" value="ECO:0007669"/>
    <property type="project" value="UniProtKB-SubCell"/>
</dbReference>
<sequence length="1052" mass="114970">MAPSVPISILVVALVLCIFMLATTMVIAAGSVAASKSPALELEAKALMETRWWNGTSNGTSLSHCKWYGITCSYGGSVTEIDKAGARPLGDYYIRKISQLNFSSFPNMVRLDLSNMTLYGSIPHEIGTLSKLTYLDLSNNYLKGELPISLANLTQLVIFNISYNSISGFIPKEVGNLKSLLKLNLGANAFIGPIPSSLGNLANLVTLSLGSNYYINGSIPFSLGKLTNLVTLSLYSNQISGFIPSSLGNLTNLVTLSLYSNQISGSIPSSLGNLTNLVTLSLDSNQISGSIPSSLGNLTNLVTLFLHSNQINGSIPFSLGKLTNLVTLSLYSNQINSFIPSSLGNLTNLVNLSLYSNQIIGSIPSSLGNLTNLVTLSLDLNQISGSIPSSLGHLTNLLSLSLHSNQISGSIPSSLDNLTNLVTLSLDYNQISGFIPSSLGNLTNLVTLSLYSNQISGSIPSSLGNLTNLVTLSLDLNQINGSIPSSLGHLTNLLSLSLDSNQISGSIPSSLGNLTNLVTLSLQLNHINGSIPQEIGNMSNVSDLYLNNNELIGLIPSSLGHLTNFLSLSLSSNKINGSIPLEIANCYSLEYLNLSHNHLTGSIPFDNKHYSTLTIDLSYNNLTGNVPLSLISLNDFNLSYNSLEGQIPKIFDNYFDRFIGNKDLCGDIKGFVPCPPSPKTMHQVKIWVPLSLFCVLLLLGLIFHCRPQAKKTQSRLRGTKNGDLFSIWNYDGKIAYEDIIEATKDFDIRYCIGTGGYGSVYKAQLPNGKVVALKKLHRLEAEDPNFDKSFKNEIKMLTEIRHRNIVKLYGYCLHKRCMFLVYEYMEMGSLFSVLSNDVEAVQLDWMKRMIVIKSIAHALSYMHHECVQVIVHRDISSNNILLNFELEAFVSDFGTARNLDPNSSNQTLLAGTYGYIAPELAYTMVVTEKCDVYSFGVLSLEILMGTHPGELLASLSSSSPQNIMLNEILDQRLPPPNRLVARDVFFVATIAFACLQAKPKFRPTMKWVSQEFLSHKKPKMNPLHSVSLWQLRNQETYAVEERACCSIENHIV</sequence>
<name>A0AAN7G779_QUERU</name>
<dbReference type="Pfam" id="PF13855">
    <property type="entry name" value="LRR_8"/>
    <property type="match status" value="1"/>
</dbReference>
<dbReference type="SUPFAM" id="SSF52047">
    <property type="entry name" value="RNI-like"/>
    <property type="match status" value="1"/>
</dbReference>
<evidence type="ECO:0000256" key="1">
    <source>
        <dbReference type="ARBA" id="ARBA00004191"/>
    </source>
</evidence>
<dbReference type="GO" id="GO:0099402">
    <property type="term" value="P:plant organ development"/>
    <property type="evidence" value="ECO:0007669"/>
    <property type="project" value="UniProtKB-ARBA"/>
</dbReference>
<dbReference type="InterPro" id="IPR008266">
    <property type="entry name" value="Tyr_kinase_AS"/>
</dbReference>
<keyword evidence="13 23" id="KW-0547">Nucleotide-binding</keyword>
<feature type="chain" id="PRO_5042930862" description="non-specific serine/threonine protein kinase" evidence="24">
    <location>
        <begin position="29"/>
        <end position="1052"/>
    </location>
</feature>
<dbReference type="InterPro" id="IPR051716">
    <property type="entry name" value="Plant_RL_S/T_kinase"/>
</dbReference>
<dbReference type="SMART" id="SM00369">
    <property type="entry name" value="LRR_TYP"/>
    <property type="match status" value="14"/>
</dbReference>
<dbReference type="PROSITE" id="PS51450">
    <property type="entry name" value="LRR"/>
    <property type="match status" value="2"/>
</dbReference>
<dbReference type="InterPro" id="IPR003591">
    <property type="entry name" value="Leu-rich_rpt_typical-subtyp"/>
</dbReference>
<keyword evidence="6" id="KW-0723">Serine/threonine-protein kinase</keyword>
<evidence type="ECO:0000256" key="13">
    <source>
        <dbReference type="ARBA" id="ARBA00022741"/>
    </source>
</evidence>
<keyword evidence="14" id="KW-0418">Kinase</keyword>
<dbReference type="PANTHER" id="PTHR48053">
    <property type="entry name" value="LEUCINE RICH REPEAT FAMILY PROTEIN, EXPRESSED"/>
    <property type="match status" value="1"/>
</dbReference>
<evidence type="ECO:0000256" key="22">
    <source>
        <dbReference type="ARBA" id="ARBA00048679"/>
    </source>
</evidence>
<evidence type="ECO:0000313" key="26">
    <source>
        <dbReference type="EMBL" id="KAK4603976.1"/>
    </source>
</evidence>
<evidence type="ECO:0000256" key="8">
    <source>
        <dbReference type="ARBA" id="ARBA00022614"/>
    </source>
</evidence>
<dbReference type="Gene3D" id="3.30.200.20">
    <property type="entry name" value="Phosphorylase Kinase, domain 1"/>
    <property type="match status" value="1"/>
</dbReference>
<evidence type="ECO:0000256" key="24">
    <source>
        <dbReference type="SAM" id="SignalP"/>
    </source>
</evidence>
<keyword evidence="15 23" id="KW-0067">ATP-binding</keyword>
<evidence type="ECO:0000256" key="7">
    <source>
        <dbReference type="ARBA" id="ARBA00022553"/>
    </source>
</evidence>
<keyword evidence="8" id="KW-0433">Leucine-rich repeat</keyword>